<protein>
    <submittedName>
        <fullName evidence="1">Uncharacterized protein</fullName>
    </submittedName>
</protein>
<organism evidence="1 2">
    <name type="scientific">Candidatus Epulonipiscium fishelsonii</name>
    <dbReference type="NCBI Taxonomy" id="77094"/>
    <lineage>
        <taxon>Bacteria</taxon>
        <taxon>Bacillati</taxon>
        <taxon>Bacillota</taxon>
        <taxon>Clostridia</taxon>
        <taxon>Lachnospirales</taxon>
        <taxon>Lachnospiraceae</taxon>
        <taxon>Candidatus Epulonipiscium</taxon>
    </lineage>
</organism>
<proteinExistence type="predicted"/>
<comment type="caution">
    <text evidence="1">The sequence shown here is derived from an EMBL/GenBank/DDBJ whole genome shotgun (WGS) entry which is preliminary data.</text>
</comment>
<evidence type="ECO:0000313" key="1">
    <source>
        <dbReference type="EMBL" id="ONI44415.1"/>
    </source>
</evidence>
<sequence>MEKFINALKLQNINSLLPIQELSYRSILANKNIIIQSPTGSGKTLAYLLPIFKKTDTSSKQVQTLILAPTHELAVQIIDQIRLLNKNSDNNLNCTTLIGGVNINKQIETLKKNKPHIVVATTGRALELILKKKLSAHTIKTLIIDEADTLLTKNQREDILKIKQSLQRDVQIVCCSATIGSQLKDDIKLILTEPVFISTEETVNKNIEHKFILTEQRKKFDELRAFLNKEVPKKSLIFINNNHEVETIVSKLQHHNFKAIGLTSAQDKQKRSNAMMQFRSGKSNILVSSDISARGLDVPDISHIFNLDLPKNSNDYIHRAGRTARGINSGVSIGIVTQGEEKLLKEYEKNLKIIFSQIC</sequence>
<accession>A0ACC8XHW1</accession>
<name>A0ACC8XHW1_9FIRM</name>
<keyword evidence="2" id="KW-1185">Reference proteome</keyword>
<dbReference type="EMBL" id="LJHD01000108">
    <property type="protein sequence ID" value="ONI44415.1"/>
    <property type="molecule type" value="Genomic_DNA"/>
</dbReference>
<dbReference type="Proteomes" id="UP000188637">
    <property type="component" value="Unassembled WGS sequence"/>
</dbReference>
<gene>
    <name evidence="1" type="ORF">AN640_05565</name>
</gene>
<reference evidence="1" key="1">
    <citation type="submission" date="2016-08" db="EMBL/GenBank/DDBJ databases">
        <authorList>
            <person name="Ngugi D.K."/>
            <person name="Miyake S."/>
            <person name="Stingl U."/>
        </authorList>
    </citation>
    <scope>NUCLEOTIDE SEQUENCE</scope>
    <source>
        <strain evidence="1">SCG-D08WGA-EpuloA1</strain>
    </source>
</reference>
<evidence type="ECO:0000313" key="2">
    <source>
        <dbReference type="Proteomes" id="UP000188637"/>
    </source>
</evidence>